<feature type="region of interest" description="Disordered" evidence="1">
    <location>
        <begin position="1119"/>
        <end position="1203"/>
    </location>
</feature>
<organism evidence="3 4">
    <name type="scientific">Symbiodinium pilosum</name>
    <name type="common">Dinoflagellate</name>
    <dbReference type="NCBI Taxonomy" id="2952"/>
    <lineage>
        <taxon>Eukaryota</taxon>
        <taxon>Sar</taxon>
        <taxon>Alveolata</taxon>
        <taxon>Dinophyceae</taxon>
        <taxon>Suessiales</taxon>
        <taxon>Symbiodiniaceae</taxon>
        <taxon>Symbiodinium</taxon>
    </lineage>
</organism>
<gene>
    <name evidence="3" type="primary">Dnah1</name>
    <name evidence="3" type="ORF">SPIL2461_LOCUS2439</name>
</gene>
<dbReference type="GO" id="GO:0015074">
    <property type="term" value="P:DNA integration"/>
    <property type="evidence" value="ECO:0007669"/>
    <property type="project" value="InterPro"/>
</dbReference>
<accession>A0A812JT37</accession>
<feature type="domain" description="Integrase catalytic" evidence="2">
    <location>
        <begin position="1379"/>
        <end position="1546"/>
    </location>
</feature>
<evidence type="ECO:0000313" key="3">
    <source>
        <dbReference type="EMBL" id="CAE7213338.1"/>
    </source>
</evidence>
<dbReference type="SUPFAM" id="SSF53098">
    <property type="entry name" value="Ribonuclease H-like"/>
    <property type="match status" value="1"/>
</dbReference>
<feature type="compositionally biased region" description="Acidic residues" evidence="1">
    <location>
        <begin position="359"/>
        <end position="368"/>
    </location>
</feature>
<feature type="compositionally biased region" description="Basic and acidic residues" evidence="1">
    <location>
        <begin position="1136"/>
        <end position="1152"/>
    </location>
</feature>
<feature type="region of interest" description="Disordered" evidence="1">
    <location>
        <begin position="1267"/>
        <end position="1308"/>
    </location>
</feature>
<dbReference type="InterPro" id="IPR001584">
    <property type="entry name" value="Integrase_cat-core"/>
</dbReference>
<feature type="compositionally biased region" description="Basic and acidic residues" evidence="1">
    <location>
        <begin position="1290"/>
        <end position="1299"/>
    </location>
</feature>
<dbReference type="InterPro" id="IPR012337">
    <property type="entry name" value="RNaseH-like_sf"/>
</dbReference>
<feature type="region of interest" description="Disordered" evidence="1">
    <location>
        <begin position="402"/>
        <end position="427"/>
    </location>
</feature>
<reference evidence="3" key="1">
    <citation type="submission" date="2021-02" db="EMBL/GenBank/DDBJ databases">
        <authorList>
            <person name="Dougan E. K."/>
            <person name="Rhodes N."/>
            <person name="Thang M."/>
            <person name="Chan C."/>
        </authorList>
    </citation>
    <scope>NUCLEOTIDE SEQUENCE</scope>
</reference>
<dbReference type="InterPro" id="IPR036397">
    <property type="entry name" value="RNaseH_sf"/>
</dbReference>
<dbReference type="PROSITE" id="PS50994">
    <property type="entry name" value="INTEGRASE"/>
    <property type="match status" value="1"/>
</dbReference>
<dbReference type="OrthoDB" id="448909at2759"/>
<sequence length="1569" mass="173792">MNGANLVILSSLPAVEQRDYSGGVYRLTTSEGKLMWYTPAPGPPARGLMATGGGTETAGEAAEAPRQPVGLLCGWQGTGYNNWSWSWTPGWSGDSWRSTAWEGDSDAQQKPGHQQSGSRGSTGNSGGGGEDEASGDAARRQSASTMEDDTWGGGEGTGSLDEDAVSSSKTAAPKASGKDFIPEYDGSGPMREYQRRVKLFEMSTGIDPSYRAQKLMEKLTGNAWLATESIPLESLKHPEGVSRLLDHLWKELEPKGQEFVAYDMEFRRHGQRLEEIGAGLSGVTRAYWFLEKAGLSPELRKQLVAAAGGQYDYAKLRSAVMAIVPQVNKEDEQHGSGQYQQHGGNRQWRKAAKVHATTQEEDAEEVDNDNGIASDDGQVPPELLEEELQVLLTQAARKRAQVEKARRGFSSGNSSGKGGGKGESVEARAKRIAELKQKMPCSACKANGKTVYGHWHGDSECPFNKRAAKGSGSNVMAVVEDELSDSDEDYMPASVNVFLAASVETRDARTENWCASAVSSHGHDHDFLLALSDTCCARSVAGEKWAKAHMTHLRQAGVDVYVVDEARPFRFGAGPRIASLYSIVFPVHVGGGCVVPWLRVSVVDQDVPLLLSKGALKALGARLDLGRATLEFAELETEVTLIETQSGLCGFEINKLESVYTGSLEFPPAGMLAGEMEVSLGGFLEDQEVHDSEVHVCPEVAPPKPSSKLQCEHLSEKFLEQRNFSYEALQEVVEHLPDFDQARQRGINGGSRKGRRGMMAGLWAHGGFFGVAKTSQKFPLTIQYINRFMRDKVDHSWTSFVVLKNVMTNIHTDAHNATDSFTATVTFGQFDGGQLWVTGSSDVNQGPPARKYANGRKLPGVNVDTREKPYFLDPKQKRATQPWTGTRWCLSCYTARSEPQMDDTMKKTLLSLGFPLSKVPNTRMEWRAHARILRMMFMADLWLSLKVLVCILTSLREEVKAVVMASKFTTPKRKDEYVHAIHIRTNLAMEEIRKHDVERLKLIWSMVKPKKPQSPLPVGRKKMDVAALKEIYEKEVCPGLGRANDKRWARWNRPQLVTEIEMWVTEVMGDQPPEDVYSETPLCPKCQIPLLVRTNRLTKEDFFGCVRYPLCAQTLPLTYGGRPTKEVQDQMNAQKESNEKTAKKEGKGENRKGGPKRTLVGSRLPPESSDEHRASSSDGSWARTGRVPIEETTDGEKEAHLFNTNLTPEEMRIIHNMRKAKMSEEKFTEEIFEKQIRRGDDALAERSVGNHSFKETVCEEIALRCSASGQGPERGSSKVADSDGDEELIEDSKDPESGHPLRSSLAHDGIRFEVPRGRKLSAEIREGLKKAHCNLGHPSKKDLQRFLRLGGAKQEVIEAVDWMRCLSCAHSTRPKTHRATSIPPCSVTFGDEVHLDCICVHDSGGESHWFLSIVDRATSYHIVELLRDHSPIELNKAFDRAWSKWAGPPLQVSVDFEGGFRGKECWTRVSEAGSALVSIAGTAHWQAGKIERHNQTIKDMLRTVVRQTSPKGREQMRLVGREVAWSKNTLAREHGWAPVALVFGKEPRVFGELHREGAKCFTSQSGRSR</sequence>
<comment type="caution">
    <text evidence="3">The sequence shown here is derived from an EMBL/GenBank/DDBJ whole genome shotgun (WGS) entry which is preliminary data.</text>
</comment>
<evidence type="ECO:0000313" key="4">
    <source>
        <dbReference type="Proteomes" id="UP000649617"/>
    </source>
</evidence>
<dbReference type="EMBL" id="CAJNIZ010002669">
    <property type="protein sequence ID" value="CAE7213338.1"/>
    <property type="molecule type" value="Genomic_DNA"/>
</dbReference>
<proteinExistence type="predicted"/>
<feature type="region of interest" description="Disordered" evidence="1">
    <location>
        <begin position="356"/>
        <end position="378"/>
    </location>
</feature>
<evidence type="ECO:0000256" key="1">
    <source>
        <dbReference type="SAM" id="MobiDB-lite"/>
    </source>
</evidence>
<dbReference type="Gene3D" id="3.30.420.10">
    <property type="entry name" value="Ribonuclease H-like superfamily/Ribonuclease H"/>
    <property type="match status" value="1"/>
</dbReference>
<dbReference type="GO" id="GO:0003676">
    <property type="term" value="F:nucleic acid binding"/>
    <property type="evidence" value="ECO:0007669"/>
    <property type="project" value="InterPro"/>
</dbReference>
<dbReference type="Proteomes" id="UP000649617">
    <property type="component" value="Unassembled WGS sequence"/>
</dbReference>
<evidence type="ECO:0000259" key="2">
    <source>
        <dbReference type="PROSITE" id="PS50994"/>
    </source>
</evidence>
<keyword evidence="4" id="KW-1185">Reference proteome</keyword>
<dbReference type="Gene3D" id="3.30.65.10">
    <property type="entry name" value="Bacterial Topoisomerase I, domain 1"/>
    <property type="match status" value="1"/>
</dbReference>
<protein>
    <submittedName>
        <fullName evidence="3">Dnah1 protein</fullName>
    </submittedName>
</protein>
<feature type="compositionally biased region" description="Polar residues" evidence="1">
    <location>
        <begin position="106"/>
        <end position="115"/>
    </location>
</feature>
<feature type="region of interest" description="Disordered" evidence="1">
    <location>
        <begin position="94"/>
        <end position="189"/>
    </location>
</feature>
<name>A0A812JT37_SYMPI</name>